<protein>
    <submittedName>
        <fullName evidence="2">Uncharacterized protein</fullName>
    </submittedName>
</protein>
<dbReference type="KEGG" id="ncy:NOCYR_4231"/>
<keyword evidence="1" id="KW-0472">Membrane</keyword>
<gene>
    <name evidence="2" type="ordered locus">NOCYR_4231</name>
</gene>
<accession>H6RAH8</accession>
<dbReference type="HOGENOM" id="CLU_110254_0_0_11"/>
<organism evidence="2 3">
    <name type="scientific">Nocardia cyriacigeorgica (strain GUH-2)</name>
    <dbReference type="NCBI Taxonomy" id="1127134"/>
    <lineage>
        <taxon>Bacteria</taxon>
        <taxon>Bacillati</taxon>
        <taxon>Actinomycetota</taxon>
        <taxon>Actinomycetes</taxon>
        <taxon>Mycobacteriales</taxon>
        <taxon>Nocardiaceae</taxon>
        <taxon>Nocardia</taxon>
    </lineage>
</organism>
<dbReference type="STRING" id="1127134.NOCYR_4231"/>
<feature type="transmembrane region" description="Helical" evidence="1">
    <location>
        <begin position="67"/>
        <end position="85"/>
    </location>
</feature>
<keyword evidence="3" id="KW-1185">Reference proteome</keyword>
<dbReference type="Proteomes" id="UP000008190">
    <property type="component" value="Chromosome"/>
</dbReference>
<dbReference type="eggNOG" id="ENOG5031K6K">
    <property type="taxonomic scope" value="Bacteria"/>
</dbReference>
<keyword evidence="1" id="KW-0812">Transmembrane</keyword>
<proteinExistence type="predicted"/>
<evidence type="ECO:0000313" key="2">
    <source>
        <dbReference type="EMBL" id="CCF64990.1"/>
    </source>
</evidence>
<feature type="transmembrane region" description="Helical" evidence="1">
    <location>
        <begin position="92"/>
        <end position="111"/>
    </location>
</feature>
<dbReference type="AlphaFoldDB" id="H6RAH8"/>
<evidence type="ECO:0000256" key="1">
    <source>
        <dbReference type="SAM" id="Phobius"/>
    </source>
</evidence>
<feature type="transmembrane region" description="Helical" evidence="1">
    <location>
        <begin position="123"/>
        <end position="142"/>
    </location>
</feature>
<sequence>MIAEANIEGIRLGYHQRVMIRFGRPPADDRSGLAQLRGGVAGSLSGAVSVAAHGWASGGMTPSSSTLALLVAASAVVGALVAGLAPLRTGAAGLVTVLAAGQLLGHLSLGWGSGHLHHGDLQLTPAMIAAHLVAVAGAAVLIRGAEFAYRIGSSALARVLPLRYHPPAIAGPAPLRTSHRDRVILWVLAAESTRTRGPPSAIRL</sequence>
<reference evidence="2 3" key="1">
    <citation type="journal article" date="2012" name="J. Bacteriol.">
        <title>Genome sequence of the human- and animal-pathogenic strain Nocardia cyriacigeorgica GUH-2.</title>
        <authorList>
            <person name="Zoropogui A."/>
            <person name="Pujic P."/>
            <person name="Normand P."/>
            <person name="Barbe V."/>
            <person name="Beaman B."/>
            <person name="Beaman L."/>
            <person name="Boiron P."/>
            <person name="Colinon C."/>
            <person name="Deredjian A."/>
            <person name="Graindorge A."/>
            <person name="Mangenot S."/>
            <person name="Nazaret S."/>
            <person name="Neto M."/>
            <person name="Petit S."/>
            <person name="Roche D."/>
            <person name="Vallenet D."/>
            <person name="Rodriguez-Nava V."/>
            <person name="Richard Y."/>
            <person name="Cournoyer B."/>
            <person name="Blaha D."/>
        </authorList>
    </citation>
    <scope>NUCLEOTIDE SEQUENCE [LARGE SCALE GENOMIC DNA]</scope>
    <source>
        <strain evidence="2 3">GUH-2</strain>
    </source>
</reference>
<dbReference type="EMBL" id="FO082843">
    <property type="protein sequence ID" value="CCF64990.1"/>
    <property type="molecule type" value="Genomic_DNA"/>
</dbReference>
<evidence type="ECO:0000313" key="3">
    <source>
        <dbReference type="Proteomes" id="UP000008190"/>
    </source>
</evidence>
<keyword evidence="1" id="KW-1133">Transmembrane helix</keyword>
<name>H6RAH8_NOCCG</name>